<keyword evidence="1" id="KW-0732">Signal</keyword>
<comment type="caution">
    <text evidence="4">The sequence shown here is derived from an EMBL/GenBank/DDBJ whole genome shotgun (WGS) entry which is preliminary data.</text>
</comment>
<evidence type="ECO:0000313" key="6">
    <source>
        <dbReference type="Proteomes" id="UP000247005"/>
    </source>
</evidence>
<dbReference type="AlphaFoldDB" id="A0A2P5GNE5"/>
<dbReference type="RefSeq" id="WP_103676916.1">
    <property type="nucleotide sequence ID" value="NZ_PQGD01000011.1"/>
</dbReference>
<feature type="signal peptide" evidence="1">
    <location>
        <begin position="1"/>
        <end position="19"/>
    </location>
</feature>
<accession>A0A2P5GNE5</accession>
<feature type="domain" description="DUF3828" evidence="2">
    <location>
        <begin position="26"/>
        <end position="142"/>
    </location>
</feature>
<evidence type="ECO:0000313" key="3">
    <source>
        <dbReference type="EMBL" id="POP43576.1"/>
    </source>
</evidence>
<reference evidence="5 6" key="1">
    <citation type="submission" date="2018-01" db="EMBL/GenBank/DDBJ databases">
        <title>Superficieibacter electus gen. nov., sp. nov., an extended-spectrum beta-lactamase possessing member of the Enterobacteriaceae family, isolated from intensive care unit surfaces.</title>
        <authorList>
            <person name="Potter R.F."/>
            <person name="D'Souza A.W."/>
        </authorList>
    </citation>
    <scope>NUCLEOTIDE SEQUENCE [LARGE SCALE GENOMIC DNA]</scope>
    <source>
        <strain evidence="4 6">BP-1</strain>
        <strain evidence="3 5">BP-2</strain>
    </source>
</reference>
<evidence type="ECO:0000313" key="5">
    <source>
        <dbReference type="Proteomes" id="UP000237073"/>
    </source>
</evidence>
<evidence type="ECO:0000256" key="1">
    <source>
        <dbReference type="SAM" id="SignalP"/>
    </source>
</evidence>
<dbReference type="Gene3D" id="3.10.450.50">
    <property type="match status" value="1"/>
</dbReference>
<evidence type="ECO:0000259" key="2">
    <source>
        <dbReference type="Pfam" id="PF12883"/>
    </source>
</evidence>
<dbReference type="OrthoDB" id="7204586at2"/>
<dbReference type="InterPro" id="IPR024289">
    <property type="entry name" value="DUF3828"/>
</dbReference>
<protein>
    <recommendedName>
        <fullName evidence="2">DUF3828 domain-containing protein</fullName>
    </recommendedName>
</protein>
<dbReference type="PROSITE" id="PS51257">
    <property type="entry name" value="PROKAR_LIPOPROTEIN"/>
    <property type="match status" value="1"/>
</dbReference>
<keyword evidence="5" id="KW-1185">Reference proteome</keyword>
<dbReference type="EMBL" id="PQGE01000013">
    <property type="protein sequence ID" value="POP43576.1"/>
    <property type="molecule type" value="Genomic_DNA"/>
</dbReference>
<feature type="chain" id="PRO_5015120835" description="DUF3828 domain-containing protein" evidence="1">
    <location>
        <begin position="20"/>
        <end position="349"/>
    </location>
</feature>
<dbReference type="Proteomes" id="UP000247005">
    <property type="component" value="Unassembled WGS sequence"/>
</dbReference>
<proteinExistence type="predicted"/>
<name>A0A2P5GNE5_9ENTR</name>
<dbReference type="EMBL" id="PQGD01000011">
    <property type="protein sequence ID" value="POP48044.1"/>
    <property type="molecule type" value="Genomic_DNA"/>
</dbReference>
<dbReference type="Pfam" id="PF12883">
    <property type="entry name" value="DUF3828"/>
    <property type="match status" value="2"/>
</dbReference>
<organism evidence="4 6">
    <name type="scientific">Superficieibacter electus</name>
    <dbReference type="NCBI Taxonomy" id="2022662"/>
    <lineage>
        <taxon>Bacteria</taxon>
        <taxon>Pseudomonadati</taxon>
        <taxon>Pseudomonadota</taxon>
        <taxon>Gammaproteobacteria</taxon>
        <taxon>Enterobacterales</taxon>
        <taxon>Enterobacteriaceae</taxon>
        <taxon>Superficieibacter</taxon>
    </lineage>
</organism>
<gene>
    <name evidence="4" type="ORF">CHU32_14470</name>
    <name evidence="3" type="ORF">CHU33_15180</name>
</gene>
<dbReference type="Proteomes" id="UP000237073">
    <property type="component" value="Unassembled WGS sequence"/>
</dbReference>
<feature type="domain" description="DUF3828" evidence="2">
    <location>
        <begin position="261"/>
        <end position="328"/>
    </location>
</feature>
<sequence>MRKYILFGLSIILSCPVLAKTPPLSAEQTVRQIYQDYEQNDTSIYFGDIRSPASSRIKNELALNDLLMPPGEIGWLNFDPICNCQDYDNFTLENITTSQHDADRASVTVRFRLFGQEPESTTQTLKLVTENGRWQIDDIVSQDGSLWQMLHNENQRILASLTSLQREQPQDFVGELFRHSTNSYWPWTGIFSPEYRQAVDEYYRSTIKGHSMPERVPEFFGRLSHDAWPWPWTGSWQFYEALHDYRQDHLMKRDDSQADMKEESQYLYDNPVCGCAGMQFASLGEIRLVERTADRAQVHIRFTLTDTTRHERDVMLQRAAGRWEISDIIRPVHGSLLKQMQEATRKNLQ</sequence>
<evidence type="ECO:0000313" key="4">
    <source>
        <dbReference type="EMBL" id="POP48044.1"/>
    </source>
</evidence>